<name>A0A818G0Y5_9BILA</name>
<organism evidence="1 2">
    <name type="scientific">Adineta steineri</name>
    <dbReference type="NCBI Taxonomy" id="433720"/>
    <lineage>
        <taxon>Eukaryota</taxon>
        <taxon>Metazoa</taxon>
        <taxon>Spiralia</taxon>
        <taxon>Gnathifera</taxon>
        <taxon>Rotifera</taxon>
        <taxon>Eurotatoria</taxon>
        <taxon>Bdelloidea</taxon>
        <taxon>Adinetida</taxon>
        <taxon>Adinetidae</taxon>
        <taxon>Adineta</taxon>
    </lineage>
</organism>
<evidence type="ECO:0000313" key="1">
    <source>
        <dbReference type="EMBL" id="CAF3483928.1"/>
    </source>
</evidence>
<dbReference type="EMBL" id="CAJOAZ010000007">
    <property type="protein sequence ID" value="CAF3483928.1"/>
    <property type="molecule type" value="Genomic_DNA"/>
</dbReference>
<evidence type="ECO:0000313" key="2">
    <source>
        <dbReference type="Proteomes" id="UP000663844"/>
    </source>
</evidence>
<sequence length="47" mass="5510">MSVVTLFENLSNELIIEIFEYFNGYEICKSFSNLNSHFQQLINSSFV</sequence>
<dbReference type="InterPro" id="IPR036047">
    <property type="entry name" value="F-box-like_dom_sf"/>
</dbReference>
<dbReference type="AlphaFoldDB" id="A0A818G0Y5"/>
<dbReference type="SUPFAM" id="SSF81383">
    <property type="entry name" value="F-box domain"/>
    <property type="match status" value="1"/>
</dbReference>
<protein>
    <recommendedName>
        <fullName evidence="3">F-box domain-containing protein</fullName>
    </recommendedName>
</protein>
<gene>
    <name evidence="1" type="ORF">OXD698_LOCUS299</name>
</gene>
<accession>A0A818G0Y5</accession>
<dbReference type="Proteomes" id="UP000663844">
    <property type="component" value="Unassembled WGS sequence"/>
</dbReference>
<reference evidence="1" key="1">
    <citation type="submission" date="2021-02" db="EMBL/GenBank/DDBJ databases">
        <authorList>
            <person name="Nowell W R."/>
        </authorList>
    </citation>
    <scope>NUCLEOTIDE SEQUENCE</scope>
</reference>
<evidence type="ECO:0008006" key="3">
    <source>
        <dbReference type="Google" id="ProtNLM"/>
    </source>
</evidence>
<proteinExistence type="predicted"/>
<feature type="non-terminal residue" evidence="1">
    <location>
        <position position="47"/>
    </location>
</feature>
<comment type="caution">
    <text evidence="1">The sequence shown here is derived from an EMBL/GenBank/DDBJ whole genome shotgun (WGS) entry which is preliminary data.</text>
</comment>